<evidence type="ECO:0000313" key="2">
    <source>
        <dbReference type="EMBL" id="SFI84327.1"/>
    </source>
</evidence>
<keyword evidence="3" id="KW-1185">Reference proteome</keyword>
<dbReference type="EMBL" id="FOQH01000010">
    <property type="protein sequence ID" value="SFI84327.1"/>
    <property type="molecule type" value="Genomic_DNA"/>
</dbReference>
<dbReference type="Pfam" id="PF18838">
    <property type="entry name" value="LPD23"/>
    <property type="match status" value="1"/>
</dbReference>
<accession>A0A1I3LHZ4</accession>
<name>A0A1I3LHZ4_9RHOB</name>
<dbReference type="OrthoDB" id="7483387at2"/>
<gene>
    <name evidence="2" type="ORF">SAMN05216258_11037</name>
</gene>
<organism evidence="2 3">
    <name type="scientific">Albimonas pacifica</name>
    <dbReference type="NCBI Taxonomy" id="1114924"/>
    <lineage>
        <taxon>Bacteria</taxon>
        <taxon>Pseudomonadati</taxon>
        <taxon>Pseudomonadota</taxon>
        <taxon>Alphaproteobacteria</taxon>
        <taxon>Rhodobacterales</taxon>
        <taxon>Paracoccaceae</taxon>
        <taxon>Albimonas</taxon>
    </lineage>
</organism>
<protein>
    <recommendedName>
        <fullName evidence="1">Large polyvalent protein associated domain-containing protein</fullName>
    </recommendedName>
</protein>
<dbReference type="RefSeq" id="WP_092863105.1">
    <property type="nucleotide sequence ID" value="NZ_FOQH01000010.1"/>
</dbReference>
<evidence type="ECO:0000313" key="3">
    <source>
        <dbReference type="Proteomes" id="UP000199377"/>
    </source>
</evidence>
<evidence type="ECO:0000259" key="1">
    <source>
        <dbReference type="Pfam" id="PF18838"/>
    </source>
</evidence>
<dbReference type="AlphaFoldDB" id="A0A1I3LHZ4"/>
<dbReference type="Proteomes" id="UP000199377">
    <property type="component" value="Unassembled WGS sequence"/>
</dbReference>
<sequence length="412" mass="45266">MPLENALGALRDLTDAASERWNALMEAVPTGAERRAWLDRQDAALTDAVRYYGGPAAEPALNALTLAGEMSDAADVRDYYDYGGRAANALMQGDLWQGAQDAAQAGAAGLASFMPGVSASGLQAGTGAALGIFAGVKAANAPTDMLRRAEEMTAAGANRDDVWRETGWFQGVDGKWRWEIEDSDAFLESPANAPEGFQRLQHDDLQDAYPEMWAKTQQSISDRPISGQMEGAAGYYQPDIGAVVVGQPNAQARRSTALHEFQHAVQQQEGFASGSSRSAAERDMRLAQEADLAAFRERNPSLASLLNARDRAAESLAERYGPNFSDVAPEQDLRIWENLLEKVERHPKFDEYWKIETASVGDPLDLYRRTAGEVEARNVQARRNFAPEYRRETPPWATQDVPDDEQIVRMLR</sequence>
<feature type="domain" description="Large polyvalent protein associated" evidence="1">
    <location>
        <begin position="131"/>
        <end position="187"/>
    </location>
</feature>
<reference evidence="2 3" key="1">
    <citation type="submission" date="2016-10" db="EMBL/GenBank/DDBJ databases">
        <authorList>
            <person name="de Groot N.N."/>
        </authorList>
    </citation>
    <scope>NUCLEOTIDE SEQUENCE [LARGE SCALE GENOMIC DNA]</scope>
    <source>
        <strain evidence="2 3">CGMCC 1.11030</strain>
    </source>
</reference>
<dbReference type="STRING" id="1114924.SAMN05216258_11037"/>
<dbReference type="InterPro" id="IPR040696">
    <property type="entry name" value="LPD23"/>
</dbReference>
<proteinExistence type="predicted"/>